<dbReference type="OrthoDB" id="9815802at2"/>
<keyword evidence="1" id="KW-0732">Signal</keyword>
<organism evidence="2 3">
    <name type="scientific">Flavobacterium branchiophilum</name>
    <dbReference type="NCBI Taxonomy" id="55197"/>
    <lineage>
        <taxon>Bacteria</taxon>
        <taxon>Pseudomonadati</taxon>
        <taxon>Bacteroidota</taxon>
        <taxon>Flavobacteriia</taxon>
        <taxon>Flavobacteriales</taxon>
        <taxon>Flavobacteriaceae</taxon>
        <taxon>Flavobacterium</taxon>
    </lineage>
</organism>
<comment type="caution">
    <text evidence="2">The sequence shown here is derived from an EMBL/GenBank/DDBJ whole genome shotgun (WGS) entry which is preliminary data.</text>
</comment>
<dbReference type="AlphaFoldDB" id="A0A2H3KK35"/>
<reference evidence="2 3" key="1">
    <citation type="submission" date="2017-09" db="EMBL/GenBank/DDBJ databases">
        <title>Whole genomes of Flavobacteriaceae.</title>
        <authorList>
            <person name="Stine C."/>
            <person name="Li C."/>
            <person name="Tadesse D."/>
        </authorList>
    </citation>
    <scope>NUCLEOTIDE SEQUENCE [LARGE SCALE GENOMIC DNA]</scope>
    <source>
        <strain evidence="2 3">ATCC 35036</strain>
    </source>
</reference>
<dbReference type="RefSeq" id="WP_097553767.1">
    <property type="nucleotide sequence ID" value="NZ_PCMW01000029.1"/>
</dbReference>
<evidence type="ECO:0000313" key="2">
    <source>
        <dbReference type="EMBL" id="PDS25395.1"/>
    </source>
</evidence>
<dbReference type="EMBL" id="PCMW01000029">
    <property type="protein sequence ID" value="PDS25395.1"/>
    <property type="molecule type" value="Genomic_DNA"/>
</dbReference>
<feature type="signal peptide" evidence="1">
    <location>
        <begin position="1"/>
        <end position="19"/>
    </location>
</feature>
<evidence type="ECO:0000256" key="1">
    <source>
        <dbReference type="SAM" id="SignalP"/>
    </source>
</evidence>
<protein>
    <submittedName>
        <fullName evidence="2">Uncharacterized protein</fullName>
    </submittedName>
</protein>
<gene>
    <name evidence="2" type="ORF">B0A77_05135</name>
</gene>
<dbReference type="Proteomes" id="UP000220828">
    <property type="component" value="Unassembled WGS sequence"/>
</dbReference>
<feature type="chain" id="PRO_5013742901" evidence="1">
    <location>
        <begin position="20"/>
        <end position="1134"/>
    </location>
</feature>
<proteinExistence type="predicted"/>
<accession>A0A2H3KK35</accession>
<sequence length="1134" mass="130556">MLKFYLKVILFVCCSTAYAQETFILQKNKKILVLKDSIYLEKNSINPSFFELKNAQNQILDTSYYHIDFQKSLLILKPKFQKSTDSIQVSYQKWPDFLTKKYAYFDGNRIVKNEYGDQLYKSKDDQLTPFKPLDGLNTSGSISRGLTIGNNQNSVVNSNLDLQITGKIAQNISLKASIQDSNIPLKNDGYSQRLNEFDQIFIELQAPQWQVRAGDLFLENRQSTFLNFNKKLQGVSTQITTHSQDAKTNIYASAAVVRGQYAKSNFVGQEGNQGPYKLRGSNDELYVLVIAGSERVFVNGILLERGENKQYVIDYNAGEIRFTALYPINSEMRIAVEYQYTNQNFTRFVAYSGVQHEAKKWQLSSFIYSENDVKNQPLMQNLSADQVSYLVAAGDNPNLMVAPSAFLDTYSNNKILYKKVIQNNETFFEYSNNSTDELYQVKFLLVGNNQGHYRLESANAIGKIYQYVAPIGGILQGNYEPIVKLVAPIKLQMATVFGKYNPNDKTNISFEVAVSQHDQNLFSNLDDANNIGLASKWHLKQRLISKKWQLDALANFDIIQQHFKPIERVLSIEFNRDWSLPAIGGEQQYWVLGLQATHPQKGLLQYQYENLAFGSSFSGNKHLFLAQMRHQKWHIFQQTSYLQSHSTEANTLFFKNDSKITYTIQQNRFGLTSKTENNQQRLWNTNTLSVLSQRFNAFSGFVSRGDSTKVFVELGFQKRFNDSLQQGILKRVNQSTTYYIKSKLIQNQTQQLSFYLNHRTLAFENILQKKETAINSRILYNGTFLNQLIQNTFGYETQSGSVPQQEFTYIEVPPGQGVYAWNDYNQNGIQELQEFETAPFPDQAKYVRVFLPNQIFVKTHQNKLTENLIINPSVWQNKFGSQSIWTRFYNHTNLLAERKILQLSDHFDLNPFGNSNQALSINTHLRNALYYNRGKQQHAITYTFLKSNIKNWLSVGSVENQNQLHQLQYEHLIQKSWLAAFQVKSSIVEVNSENYTSRNYKIKSFDLMPSLRYLFSKTTNLDFIMAYQQKENVLLGSETLKQSHLGLVFSYMGQSKTTVSAETHFYNNQFQGNPISPVAFQMLEGLQAGQNSTWRLMVQKNITQYLNLSIQYQGRKSATSQTIHTGNIQLKAFF</sequence>
<name>A0A2H3KK35_9FLAO</name>
<evidence type="ECO:0000313" key="3">
    <source>
        <dbReference type="Proteomes" id="UP000220828"/>
    </source>
</evidence>